<dbReference type="SMART" id="SM00369">
    <property type="entry name" value="LRR_TYP"/>
    <property type="match status" value="7"/>
</dbReference>
<dbReference type="InterPro" id="IPR013210">
    <property type="entry name" value="LRR_N_plant-typ"/>
</dbReference>
<evidence type="ECO:0000259" key="22">
    <source>
        <dbReference type="PROSITE" id="PS50011"/>
    </source>
</evidence>
<evidence type="ECO:0000313" key="24">
    <source>
        <dbReference type="Proteomes" id="UP000017836"/>
    </source>
</evidence>
<keyword evidence="10" id="KW-0677">Repeat</keyword>
<protein>
    <recommendedName>
        <fullName evidence="3">non-specific serine/threonine protein kinase</fullName>
        <ecNumber evidence="3">2.7.11.1</ecNumber>
    </recommendedName>
</protein>
<dbReference type="InterPro" id="IPR011009">
    <property type="entry name" value="Kinase-like_dom_sf"/>
</dbReference>
<dbReference type="Gene3D" id="3.30.200.20">
    <property type="entry name" value="Phosphorylase Kinase, domain 1"/>
    <property type="match status" value="1"/>
</dbReference>
<evidence type="ECO:0000313" key="23">
    <source>
        <dbReference type="EMBL" id="ERN18211.1"/>
    </source>
</evidence>
<feature type="transmembrane region" description="Helical" evidence="21">
    <location>
        <begin position="674"/>
        <end position="694"/>
    </location>
</feature>
<dbReference type="PRINTS" id="PR00019">
    <property type="entry name" value="LEURICHRPT"/>
</dbReference>
<keyword evidence="24" id="KW-1185">Reference proteome</keyword>
<gene>
    <name evidence="23" type="ORF">AMTR_s00055p00012250</name>
</gene>
<dbReference type="InterPro" id="IPR050994">
    <property type="entry name" value="At_inactive_RLKs"/>
</dbReference>
<keyword evidence="7" id="KW-0808">Transferase</keyword>
<keyword evidence="13" id="KW-0221">Differentiation</keyword>
<dbReference type="GO" id="GO:0030154">
    <property type="term" value="P:cell differentiation"/>
    <property type="evidence" value="ECO:0007669"/>
    <property type="project" value="UniProtKB-KW"/>
</dbReference>
<evidence type="ECO:0000256" key="13">
    <source>
        <dbReference type="ARBA" id="ARBA00022782"/>
    </source>
</evidence>
<dbReference type="FunFam" id="3.80.10.10:FF:000560">
    <property type="entry name" value="Leucine-rich repeat receptor-like serine/threonine-protein kinase BAM3"/>
    <property type="match status" value="1"/>
</dbReference>
<dbReference type="InterPro" id="IPR000719">
    <property type="entry name" value="Prot_kinase_dom"/>
</dbReference>
<comment type="catalytic activity">
    <reaction evidence="20">
        <text>L-seryl-[protein] + ATP = O-phospho-L-seryl-[protein] + ADP + H(+)</text>
        <dbReference type="Rhea" id="RHEA:17989"/>
        <dbReference type="Rhea" id="RHEA-COMP:9863"/>
        <dbReference type="Rhea" id="RHEA-COMP:11604"/>
        <dbReference type="ChEBI" id="CHEBI:15378"/>
        <dbReference type="ChEBI" id="CHEBI:29999"/>
        <dbReference type="ChEBI" id="CHEBI:30616"/>
        <dbReference type="ChEBI" id="CHEBI:83421"/>
        <dbReference type="ChEBI" id="CHEBI:456216"/>
        <dbReference type="EC" id="2.7.11.1"/>
    </reaction>
</comment>
<dbReference type="OMA" id="IFAGMIH"/>
<dbReference type="OrthoDB" id="676979at2759"/>
<dbReference type="Proteomes" id="UP000017836">
    <property type="component" value="Unassembled WGS sequence"/>
</dbReference>
<evidence type="ECO:0000256" key="1">
    <source>
        <dbReference type="ARBA" id="ARBA00004167"/>
    </source>
</evidence>
<comment type="catalytic activity">
    <reaction evidence="19">
        <text>L-threonyl-[protein] + ATP = O-phospho-L-threonyl-[protein] + ADP + H(+)</text>
        <dbReference type="Rhea" id="RHEA:46608"/>
        <dbReference type="Rhea" id="RHEA-COMP:11060"/>
        <dbReference type="Rhea" id="RHEA-COMP:11605"/>
        <dbReference type="ChEBI" id="CHEBI:15378"/>
        <dbReference type="ChEBI" id="CHEBI:30013"/>
        <dbReference type="ChEBI" id="CHEBI:30616"/>
        <dbReference type="ChEBI" id="CHEBI:61977"/>
        <dbReference type="ChEBI" id="CHEBI:456216"/>
        <dbReference type="EC" id="2.7.11.1"/>
    </reaction>
</comment>
<dbReference type="InterPro" id="IPR001245">
    <property type="entry name" value="Ser-Thr/Tyr_kinase_cat_dom"/>
</dbReference>
<evidence type="ECO:0000256" key="21">
    <source>
        <dbReference type="SAM" id="Phobius"/>
    </source>
</evidence>
<dbReference type="GO" id="GO:0016020">
    <property type="term" value="C:membrane"/>
    <property type="evidence" value="ECO:0000318"/>
    <property type="project" value="GO_Central"/>
</dbReference>
<dbReference type="InterPro" id="IPR032675">
    <property type="entry name" value="LRR_dom_sf"/>
</dbReference>
<dbReference type="GO" id="GO:0010080">
    <property type="term" value="P:regulation of floral meristem growth"/>
    <property type="evidence" value="ECO:0007669"/>
    <property type="project" value="EnsemblPlants"/>
</dbReference>
<dbReference type="Gene3D" id="3.80.10.10">
    <property type="entry name" value="Ribonuclease Inhibitor"/>
    <property type="match status" value="4"/>
</dbReference>
<evidence type="ECO:0000256" key="17">
    <source>
        <dbReference type="ARBA" id="ARBA00023170"/>
    </source>
</evidence>
<dbReference type="Pfam" id="PF13855">
    <property type="entry name" value="LRR_8"/>
    <property type="match status" value="3"/>
</dbReference>
<keyword evidence="9" id="KW-0732">Signal</keyword>
<evidence type="ECO:0000256" key="5">
    <source>
        <dbReference type="ARBA" id="ARBA00022527"/>
    </source>
</evidence>
<dbReference type="GO" id="GO:0005524">
    <property type="term" value="F:ATP binding"/>
    <property type="evidence" value="ECO:0007669"/>
    <property type="project" value="UniProtKB-KW"/>
</dbReference>
<reference evidence="24" key="1">
    <citation type="journal article" date="2013" name="Science">
        <title>The Amborella genome and the evolution of flowering plants.</title>
        <authorList>
            <consortium name="Amborella Genome Project"/>
        </authorList>
    </citation>
    <scope>NUCLEOTIDE SEQUENCE [LARGE SCALE GENOMIC DNA]</scope>
</reference>
<dbReference type="InterPro" id="IPR008271">
    <property type="entry name" value="Ser/Thr_kinase_AS"/>
</dbReference>
<evidence type="ECO:0000256" key="6">
    <source>
        <dbReference type="ARBA" id="ARBA00022614"/>
    </source>
</evidence>
<evidence type="ECO:0000256" key="11">
    <source>
        <dbReference type="ARBA" id="ARBA00022741"/>
    </source>
</evidence>
<dbReference type="SUPFAM" id="SSF56112">
    <property type="entry name" value="Protein kinase-like (PK-like)"/>
    <property type="match status" value="1"/>
</dbReference>
<evidence type="ECO:0000256" key="8">
    <source>
        <dbReference type="ARBA" id="ARBA00022692"/>
    </source>
</evidence>
<evidence type="ECO:0000256" key="20">
    <source>
        <dbReference type="ARBA" id="ARBA00048679"/>
    </source>
</evidence>
<dbReference type="Gramene" id="ERN18211">
    <property type="protein sequence ID" value="ERN18211"/>
    <property type="gene ID" value="AMTR_s00055p00012250"/>
</dbReference>
<sequence length="1014" mass="111344">MKRIESYSSSPFSPSIYSPLFSQFNASLHHLFTLAEAAMHRFSFSLLFLALFVIICECVDDSEVLLKLKRGLILEPQKISFLKDWETGKDHCLWSGVTCNDEARVVALNICFIPLHGRIFGDIGLLDKLVNVTLSSSNLTGNLPPQIGHLRSLRFLNISNNDLSGDIPTTFSGLQELEVLDAYNNNFSGPLPHEVASLKGLRHLQLGGNYFSGEILTSYGGVESLEYLGLNGNALSGHIPGELSMLSNLREMYLGYYNSYSGGIPSEFGLFAKLVRLDLASCNLSGQIPATLGQLKFLDTLFLQMNRFSGEIPEELSGLKSVKSLDLSNNQLTGELPEGFSELRELTLLNLFRNNLHGAVPPFIAELPNLEVLQLWENNFTGSLPENLGRNGRLLKLDLTANRLTGLIPSALCFGGRFQVLILLDNYFFGPIPESLGICKSLTRVRLAKNFLNGSIPEGFLNLPLADMIELTDNYLSGKLPSRISASVVLGELILSNNLFTGSIPSSISNLTGLQTLSLEGNQFSGEIPQGIGELQQLSKLNLSNNKFSGKIPAALGRCFSLYSVDISNNQLAGTIPDELADLHILNVLNLSGNHLSGEIPAKMKWMQSLTSLDLSYNQLSGIVPTGGQFAAFNMSSFMGNPDLCGSPLRYPCSRKHVPSENGGEHGAKTSLKMLVSLIVLLALGVFAAVFVRMMKAREAKRKSEKAWKLTAFQRLDFSYMDVLQCLKEENMIGSGGAGVVYRGVMPSGQEVAIKRLRTTVEKSDDDRGFSAEIQTLGRIRHRHIVRLLGFCSNKETNLLVYEYMRNGSLGEVLHGRKGGQVLGWETRCRIAVEAATGLCYLHHDCCPMIIHRDVKSNNILLDSTLEAHVADFGLAKFMQDAAASQSMSTVAGSYGYIAPEYAYTLKVDEKTDVYSFGVVLLELITGRKPVGEFGEGVDLARWVRKMAECSPDMVSVVSQVVDTRLTAYPLHSVTHLFRVAMLCVEEQSVQRPTMREVVHMLTNPPAAPDLLSL</sequence>
<keyword evidence="15 21" id="KW-1133">Transmembrane helix</keyword>
<dbReference type="PANTHER" id="PTHR48010">
    <property type="entry name" value="OS05G0588300 PROTEIN"/>
    <property type="match status" value="1"/>
</dbReference>
<dbReference type="FunFam" id="3.80.10.10:FF:000108">
    <property type="entry name" value="Leucine-rich repeat receptor-like serine/threonine-protein kinase BAM3"/>
    <property type="match status" value="1"/>
</dbReference>
<dbReference type="InterPro" id="IPR001611">
    <property type="entry name" value="Leu-rich_rpt"/>
</dbReference>
<dbReference type="Pfam" id="PF00560">
    <property type="entry name" value="LRR_1"/>
    <property type="match status" value="5"/>
</dbReference>
<dbReference type="FunFam" id="3.80.10.10:FF:000371">
    <property type="entry name" value="Leucine-rich repeat receptor-like serine/threonine-protein kinase BAM3"/>
    <property type="match status" value="1"/>
</dbReference>
<dbReference type="HOGENOM" id="CLU_000288_22_4_1"/>
<evidence type="ECO:0000256" key="16">
    <source>
        <dbReference type="ARBA" id="ARBA00023136"/>
    </source>
</evidence>
<dbReference type="PANTHER" id="PTHR48010:SF96">
    <property type="entry name" value="OS05G0595800 PROTEIN"/>
    <property type="match status" value="1"/>
</dbReference>
<dbReference type="GO" id="GO:0048833">
    <property type="term" value="P:specification of floral organ number"/>
    <property type="evidence" value="ECO:0007669"/>
    <property type="project" value="EnsemblPlants"/>
</dbReference>
<feature type="domain" description="Protein kinase" evidence="22">
    <location>
        <begin position="727"/>
        <end position="1003"/>
    </location>
</feature>
<keyword evidence="4" id="KW-0217">Developmental protein</keyword>
<proteinExistence type="inferred from homology"/>
<keyword evidence="6" id="KW-0433">Leucine-rich repeat</keyword>
<keyword evidence="17" id="KW-0675">Receptor</keyword>
<dbReference type="FunFam" id="1.10.510.10:FF:000201">
    <property type="entry name" value="Leucine-rich repeat receptor-like serine/threonine-protein kinase"/>
    <property type="match status" value="1"/>
</dbReference>
<evidence type="ECO:0000256" key="7">
    <source>
        <dbReference type="ARBA" id="ARBA00022679"/>
    </source>
</evidence>
<dbReference type="AlphaFoldDB" id="U5CXZ0"/>
<keyword evidence="8 21" id="KW-0812">Transmembrane</keyword>
<dbReference type="GO" id="GO:0004674">
    <property type="term" value="F:protein serine/threonine kinase activity"/>
    <property type="evidence" value="ECO:0007669"/>
    <property type="project" value="UniProtKB-KW"/>
</dbReference>
<evidence type="ECO:0000256" key="19">
    <source>
        <dbReference type="ARBA" id="ARBA00047899"/>
    </source>
</evidence>
<keyword evidence="5" id="KW-0723">Serine/threonine-protein kinase</keyword>
<organism evidence="23 24">
    <name type="scientific">Amborella trichopoda</name>
    <dbReference type="NCBI Taxonomy" id="13333"/>
    <lineage>
        <taxon>Eukaryota</taxon>
        <taxon>Viridiplantae</taxon>
        <taxon>Streptophyta</taxon>
        <taxon>Embryophyta</taxon>
        <taxon>Tracheophyta</taxon>
        <taxon>Spermatophyta</taxon>
        <taxon>Magnoliopsida</taxon>
        <taxon>Amborellales</taxon>
        <taxon>Amborellaceae</taxon>
        <taxon>Amborella</taxon>
    </lineage>
</organism>
<evidence type="ECO:0000256" key="18">
    <source>
        <dbReference type="ARBA" id="ARBA00023180"/>
    </source>
</evidence>
<dbReference type="GO" id="GO:0033612">
    <property type="term" value="F:receptor serine/threonine kinase binding"/>
    <property type="evidence" value="ECO:0000318"/>
    <property type="project" value="GO_Central"/>
</dbReference>
<evidence type="ECO:0000256" key="9">
    <source>
        <dbReference type="ARBA" id="ARBA00022729"/>
    </source>
</evidence>
<dbReference type="InterPro" id="IPR003591">
    <property type="entry name" value="Leu-rich_rpt_typical-subtyp"/>
</dbReference>
<dbReference type="FunFam" id="3.30.200.20:FF:000292">
    <property type="entry name" value="Leucine-rich repeat receptor-like serine/threonine-protein kinase BAM1"/>
    <property type="match status" value="1"/>
</dbReference>
<dbReference type="Pfam" id="PF08263">
    <property type="entry name" value="LRRNT_2"/>
    <property type="match status" value="1"/>
</dbReference>
<accession>U5CXZ0</accession>
<comment type="similarity">
    <text evidence="2">Belongs to the protein kinase superfamily. Ser/Thr protein kinase family.</text>
</comment>
<dbReference type="EMBL" id="KI392237">
    <property type="protein sequence ID" value="ERN18211.1"/>
    <property type="molecule type" value="Genomic_DNA"/>
</dbReference>
<dbReference type="SUPFAM" id="SSF52047">
    <property type="entry name" value="RNI-like"/>
    <property type="match status" value="1"/>
</dbReference>
<dbReference type="FunFam" id="3.80.10.10:FF:000129">
    <property type="entry name" value="Leucine-rich repeat receptor-like kinase"/>
    <property type="match status" value="1"/>
</dbReference>
<dbReference type="EC" id="2.7.11.1" evidence="3"/>
<evidence type="ECO:0000256" key="12">
    <source>
        <dbReference type="ARBA" id="ARBA00022777"/>
    </source>
</evidence>
<name>U5CXZ0_AMBTC</name>
<keyword evidence="14" id="KW-0067">ATP-binding</keyword>
<evidence type="ECO:0000256" key="10">
    <source>
        <dbReference type="ARBA" id="ARBA00022737"/>
    </source>
</evidence>
<evidence type="ECO:0000256" key="14">
    <source>
        <dbReference type="ARBA" id="ARBA00022840"/>
    </source>
</evidence>
<dbReference type="SMART" id="SM00220">
    <property type="entry name" value="S_TKc"/>
    <property type="match status" value="1"/>
</dbReference>
<dbReference type="PROSITE" id="PS50011">
    <property type="entry name" value="PROTEIN_KINASE_DOM"/>
    <property type="match status" value="1"/>
</dbReference>
<dbReference type="eggNOG" id="ENOG502QQ4T">
    <property type="taxonomic scope" value="Eukaryota"/>
</dbReference>
<keyword evidence="16 21" id="KW-0472">Membrane</keyword>
<evidence type="ECO:0000256" key="4">
    <source>
        <dbReference type="ARBA" id="ARBA00022473"/>
    </source>
</evidence>
<evidence type="ECO:0000256" key="2">
    <source>
        <dbReference type="ARBA" id="ARBA00008684"/>
    </source>
</evidence>
<dbReference type="SUPFAM" id="SSF52058">
    <property type="entry name" value="L domain-like"/>
    <property type="match status" value="1"/>
</dbReference>
<dbReference type="Gene3D" id="1.10.510.10">
    <property type="entry name" value="Transferase(Phosphotransferase) domain 1"/>
    <property type="match status" value="1"/>
</dbReference>
<keyword evidence="18" id="KW-0325">Glycoprotein</keyword>
<evidence type="ECO:0000256" key="3">
    <source>
        <dbReference type="ARBA" id="ARBA00012513"/>
    </source>
</evidence>
<dbReference type="STRING" id="13333.U5CXZ0"/>
<evidence type="ECO:0000256" key="15">
    <source>
        <dbReference type="ARBA" id="ARBA00022989"/>
    </source>
</evidence>
<comment type="subcellular location">
    <subcellularLocation>
        <location evidence="1">Membrane</location>
        <topology evidence="1">Single-pass membrane protein</topology>
    </subcellularLocation>
</comment>
<keyword evidence="11" id="KW-0547">Nucleotide-binding</keyword>
<dbReference type="Pfam" id="PF07714">
    <property type="entry name" value="PK_Tyr_Ser-Thr"/>
    <property type="match status" value="1"/>
</dbReference>
<keyword evidence="12" id="KW-0418">Kinase</keyword>
<dbReference type="PROSITE" id="PS00108">
    <property type="entry name" value="PROTEIN_KINASE_ST"/>
    <property type="match status" value="1"/>
</dbReference>